<feature type="domain" description="Opine dehydrogenase" evidence="3">
    <location>
        <begin position="183"/>
        <end position="327"/>
    </location>
</feature>
<evidence type="ECO:0000259" key="3">
    <source>
        <dbReference type="Pfam" id="PF02317"/>
    </source>
</evidence>
<evidence type="ECO:0000256" key="1">
    <source>
        <dbReference type="ARBA" id="ARBA00023002"/>
    </source>
</evidence>
<sequence length="367" mass="40003">MPKFAVIGAGNGGMAMAAHLALKGHEVNLFNRTFDKLIPIQEQGGIYLEGLVEGYGPLEIVTSDIRQAIRDVDVIMVTVPAVGHRDIAQMCAPYLQDGQIIVLNPGRTGGALEFSQTLYEYGVNARITVAEASTFIYACRKTGPCSARIFDIKKSVEIAALPSVRTGLVLDALKEVYPQFVPAESVLETSFNNIGAIFHPAPTLLNAARIETTGGAFEYYIEGISPSIAKIIQRMDDERMAVAKMLNVKCMSALEWMRVSYGVEADDLYSAIQQNKGYKGIKAPSNTDTRYIFEDVPYSLVPISAFGRMAGVPTPTIDAIIDLACTVSGVDYRACGRTISKLGIDDMSMYEIYTYVYFGDIRRGVVA</sequence>
<accession>F4A2G3</accession>
<dbReference type="EMBL" id="CP002360">
    <property type="protein sequence ID" value="AEE97229.1"/>
    <property type="molecule type" value="Genomic_DNA"/>
</dbReference>
<dbReference type="RefSeq" id="WP_013781657.1">
    <property type="nucleotide sequence ID" value="NC_015520.1"/>
</dbReference>
<reference evidence="4 5" key="2">
    <citation type="journal article" date="2011" name="Stand. Genomic Sci.">
        <title>Complete genome sequence of Mahella australiensis type strain (50-1 BON).</title>
        <authorList>
            <person name="Sikorski J."/>
            <person name="Teshima H."/>
            <person name="Nolan M."/>
            <person name="Lucas S."/>
            <person name="Hammon N."/>
            <person name="Deshpande S."/>
            <person name="Cheng J.F."/>
            <person name="Pitluck S."/>
            <person name="Liolios K."/>
            <person name="Pagani I."/>
            <person name="Ivanova N."/>
            <person name="Huntemann M."/>
            <person name="Mavromatis K."/>
            <person name="Ovchinikova G."/>
            <person name="Pati A."/>
            <person name="Tapia R."/>
            <person name="Han C."/>
            <person name="Goodwin L."/>
            <person name="Chen A."/>
            <person name="Palaniappan K."/>
            <person name="Land M."/>
            <person name="Hauser L."/>
            <person name="Ngatchou-Djao O.D."/>
            <person name="Rohde M."/>
            <person name="Pukall R."/>
            <person name="Spring S."/>
            <person name="Abt B."/>
            <person name="Goker M."/>
            <person name="Detter J.C."/>
            <person name="Woyke T."/>
            <person name="Bristow J."/>
            <person name="Markowitz V."/>
            <person name="Hugenholtz P."/>
            <person name="Eisen J.A."/>
            <person name="Kyrpides N.C."/>
            <person name="Klenk H.P."/>
            <person name="Lapidus A."/>
        </authorList>
    </citation>
    <scope>NUCLEOTIDE SEQUENCE [LARGE SCALE GENOMIC DNA]</scope>
    <source>
        <strain evidence="5">DSM 15567 / CIP 107919 / 50-1 BON</strain>
    </source>
</reference>
<dbReference type="InterPro" id="IPR036291">
    <property type="entry name" value="NAD(P)-bd_dom_sf"/>
</dbReference>
<dbReference type="Pfam" id="PF01210">
    <property type="entry name" value="NAD_Gly3P_dh_N"/>
    <property type="match status" value="1"/>
</dbReference>
<keyword evidence="1" id="KW-0560">Oxidoreductase</keyword>
<dbReference type="Proteomes" id="UP000008457">
    <property type="component" value="Chromosome"/>
</dbReference>
<dbReference type="eggNOG" id="COG0240">
    <property type="taxonomic scope" value="Bacteria"/>
</dbReference>
<dbReference type="GO" id="GO:0016616">
    <property type="term" value="F:oxidoreductase activity, acting on the CH-OH group of donors, NAD or NADP as acceptor"/>
    <property type="evidence" value="ECO:0007669"/>
    <property type="project" value="InterPro"/>
</dbReference>
<evidence type="ECO:0000313" key="4">
    <source>
        <dbReference type="EMBL" id="AEE97229.1"/>
    </source>
</evidence>
<dbReference type="GO" id="GO:0051287">
    <property type="term" value="F:NAD binding"/>
    <property type="evidence" value="ECO:0007669"/>
    <property type="project" value="InterPro"/>
</dbReference>
<dbReference type="Gene3D" id="1.10.1040.10">
    <property type="entry name" value="N-(1-d-carboxylethyl)-l-norvaline Dehydrogenase, domain 2"/>
    <property type="match status" value="1"/>
</dbReference>
<dbReference type="STRING" id="697281.Mahau_2054"/>
<dbReference type="Gene3D" id="3.40.50.720">
    <property type="entry name" value="NAD(P)-binding Rossmann-like Domain"/>
    <property type="match status" value="1"/>
</dbReference>
<dbReference type="PANTHER" id="PTHR38015:SF1">
    <property type="entry name" value="OPINE DEHYDROGENASE DOMAIN-CONTAINING PROTEIN"/>
    <property type="match status" value="1"/>
</dbReference>
<protein>
    <submittedName>
        <fullName evidence="4">NAD/NADP octopine/nopaline dehydrogenase</fullName>
    </submittedName>
</protein>
<evidence type="ECO:0000313" key="5">
    <source>
        <dbReference type="Proteomes" id="UP000008457"/>
    </source>
</evidence>
<dbReference type="SUPFAM" id="SSF48179">
    <property type="entry name" value="6-phosphogluconate dehydrogenase C-terminal domain-like"/>
    <property type="match status" value="1"/>
</dbReference>
<proteinExistence type="predicted"/>
<dbReference type="InterPro" id="IPR008927">
    <property type="entry name" value="6-PGluconate_DH-like_C_sf"/>
</dbReference>
<dbReference type="InterPro" id="IPR003421">
    <property type="entry name" value="Opine_DH"/>
</dbReference>
<dbReference type="KEGG" id="mas:Mahau_2054"/>
<gene>
    <name evidence="4" type="ordered locus">Mahau_2054</name>
</gene>
<dbReference type="InterPro" id="IPR011128">
    <property type="entry name" value="G3P_DH_NAD-dep_N"/>
</dbReference>
<dbReference type="GO" id="GO:0046168">
    <property type="term" value="P:glycerol-3-phosphate catabolic process"/>
    <property type="evidence" value="ECO:0007669"/>
    <property type="project" value="InterPro"/>
</dbReference>
<keyword evidence="5" id="KW-1185">Reference proteome</keyword>
<name>F4A2G3_MAHA5</name>
<feature type="domain" description="Glycerol-3-phosphate dehydrogenase NAD-dependent N-terminal" evidence="2">
    <location>
        <begin position="4"/>
        <end position="102"/>
    </location>
</feature>
<organism evidence="4 5">
    <name type="scientific">Mahella australiensis (strain DSM 15567 / CIP 107919 / 50-1 BON)</name>
    <dbReference type="NCBI Taxonomy" id="697281"/>
    <lineage>
        <taxon>Bacteria</taxon>
        <taxon>Bacillati</taxon>
        <taxon>Bacillota</taxon>
        <taxon>Clostridia</taxon>
        <taxon>Thermoanaerobacterales</taxon>
        <taxon>Thermoanaerobacterales Family IV. Incertae Sedis</taxon>
        <taxon>Mahella</taxon>
    </lineage>
</organism>
<dbReference type="OrthoDB" id="1073746at2"/>
<dbReference type="SUPFAM" id="SSF51735">
    <property type="entry name" value="NAD(P)-binding Rossmann-fold domains"/>
    <property type="match status" value="1"/>
</dbReference>
<reference evidence="5" key="1">
    <citation type="submission" date="2010-11" db="EMBL/GenBank/DDBJ databases">
        <title>The complete genome of Mahella australiensis DSM 15567.</title>
        <authorList>
            <consortium name="US DOE Joint Genome Institute (JGI-PGF)"/>
            <person name="Lucas S."/>
            <person name="Copeland A."/>
            <person name="Lapidus A."/>
            <person name="Bruce D."/>
            <person name="Goodwin L."/>
            <person name="Pitluck S."/>
            <person name="Kyrpides N."/>
            <person name="Mavromatis K."/>
            <person name="Pagani I."/>
            <person name="Ivanova N."/>
            <person name="Teshima H."/>
            <person name="Brettin T."/>
            <person name="Detter J.C."/>
            <person name="Han C."/>
            <person name="Tapia R."/>
            <person name="Land M."/>
            <person name="Hauser L."/>
            <person name="Markowitz V."/>
            <person name="Cheng J.-F."/>
            <person name="Hugenholtz P."/>
            <person name="Woyke T."/>
            <person name="Wu D."/>
            <person name="Spring S."/>
            <person name="Pukall R."/>
            <person name="Steenblock K."/>
            <person name="Schneider S."/>
            <person name="Klenk H.-P."/>
            <person name="Eisen J.A."/>
        </authorList>
    </citation>
    <scope>NUCLEOTIDE SEQUENCE [LARGE SCALE GENOMIC DNA]</scope>
    <source>
        <strain evidence="5">DSM 15567 / CIP 107919 / 50-1 BON</strain>
    </source>
</reference>
<dbReference type="InterPro" id="IPR051729">
    <property type="entry name" value="Opine/Lysopine_DH"/>
</dbReference>
<dbReference type="InterPro" id="IPR013328">
    <property type="entry name" value="6PGD_dom2"/>
</dbReference>
<evidence type="ECO:0000259" key="2">
    <source>
        <dbReference type="Pfam" id="PF01210"/>
    </source>
</evidence>
<dbReference type="HOGENOM" id="CLU_056511_2_0_9"/>
<dbReference type="Pfam" id="PF02317">
    <property type="entry name" value="Octopine_DH"/>
    <property type="match status" value="1"/>
</dbReference>
<dbReference type="PANTHER" id="PTHR38015">
    <property type="entry name" value="BLR6086 PROTEIN"/>
    <property type="match status" value="1"/>
</dbReference>
<dbReference type="AlphaFoldDB" id="F4A2G3"/>